<name>A0A0V1FRC3_TRIPS</name>
<gene>
    <name evidence="1" type="ORF">T4D_11937</name>
</gene>
<dbReference type="EMBL" id="JYDT01000040">
    <property type="protein sequence ID" value="KRY88553.1"/>
    <property type="molecule type" value="Genomic_DNA"/>
</dbReference>
<dbReference type="AlphaFoldDB" id="A0A0V1FRC3"/>
<evidence type="ECO:0000313" key="1">
    <source>
        <dbReference type="EMBL" id="KRY88553.1"/>
    </source>
</evidence>
<dbReference type="OrthoDB" id="5942370at2759"/>
<protein>
    <submittedName>
        <fullName evidence="1">Uncharacterized protein</fullName>
    </submittedName>
</protein>
<comment type="caution">
    <text evidence="1">The sequence shown here is derived from an EMBL/GenBank/DDBJ whole genome shotgun (WGS) entry which is preliminary data.</text>
</comment>
<proteinExistence type="predicted"/>
<sequence length="365" mass="40586">MLCNSKGHCNSGVTNEARLPHSSLDKAFERKKWKKCYNNTPNIFPPFYLSGVAICLLCSLNAVLGTLCQFCCDESWDRAMTAYFSDKIPVAFSSFDCICLRPPISTGGTSPSYQFLPFHRKRHAADPPNFVMNLPILAYMLIFNWYNRNRLPNNRPAYTAWNSPIRPSGLKSSPKVQLICTSTFDLSLSKGPAKACSPKSESIVLLRAIVKPRRVHEGYSQNVTALGSVEILRATYRLGETLFTFPVYRAFSRQSAGVGLRAFKLHWPVTISTSALVNNYKGLYVLPSLNTGKFCASLTPNSGFSRSSAGGDSMDPLKQTTSLHITDVRPMKLAFLPGKIILLQKTLQQWSLVPQLRSSSCNHVK</sequence>
<reference evidence="1 2" key="1">
    <citation type="submission" date="2015-01" db="EMBL/GenBank/DDBJ databases">
        <title>Evolution of Trichinella species and genotypes.</title>
        <authorList>
            <person name="Korhonen P.K."/>
            <person name="Edoardo P."/>
            <person name="Giuseppe L.R."/>
            <person name="Gasser R.B."/>
        </authorList>
    </citation>
    <scope>NUCLEOTIDE SEQUENCE [LARGE SCALE GENOMIC DNA]</scope>
    <source>
        <strain evidence="1">ISS470</strain>
    </source>
</reference>
<accession>A0A0V1FRC3</accession>
<evidence type="ECO:0000313" key="2">
    <source>
        <dbReference type="Proteomes" id="UP000054995"/>
    </source>
</evidence>
<dbReference type="Proteomes" id="UP000054995">
    <property type="component" value="Unassembled WGS sequence"/>
</dbReference>
<keyword evidence="2" id="KW-1185">Reference proteome</keyword>
<organism evidence="1 2">
    <name type="scientific">Trichinella pseudospiralis</name>
    <name type="common">Parasitic roundworm</name>
    <dbReference type="NCBI Taxonomy" id="6337"/>
    <lineage>
        <taxon>Eukaryota</taxon>
        <taxon>Metazoa</taxon>
        <taxon>Ecdysozoa</taxon>
        <taxon>Nematoda</taxon>
        <taxon>Enoplea</taxon>
        <taxon>Dorylaimia</taxon>
        <taxon>Trichinellida</taxon>
        <taxon>Trichinellidae</taxon>
        <taxon>Trichinella</taxon>
    </lineage>
</organism>